<proteinExistence type="predicted"/>
<dbReference type="OrthoDB" id="5361176at2759"/>
<keyword evidence="4" id="KW-1185">Reference proteome</keyword>
<name>A0A7H8R769_TALRU</name>
<keyword evidence="2" id="KW-0812">Transmembrane</keyword>
<evidence type="ECO:0000256" key="2">
    <source>
        <dbReference type="SAM" id="Phobius"/>
    </source>
</evidence>
<feature type="transmembrane region" description="Helical" evidence="2">
    <location>
        <begin position="1292"/>
        <end position="1314"/>
    </location>
</feature>
<dbReference type="Proteomes" id="UP000509510">
    <property type="component" value="Chromosome V"/>
</dbReference>
<gene>
    <name evidence="3" type="ORF">TRUGW13939_09212</name>
</gene>
<feature type="transmembrane region" description="Helical" evidence="2">
    <location>
        <begin position="1260"/>
        <end position="1280"/>
    </location>
</feature>
<evidence type="ECO:0000313" key="4">
    <source>
        <dbReference type="Proteomes" id="UP000509510"/>
    </source>
</evidence>
<dbReference type="GO" id="GO:0016020">
    <property type="term" value="C:membrane"/>
    <property type="evidence" value="ECO:0007669"/>
    <property type="project" value="InterPro"/>
</dbReference>
<dbReference type="Gene3D" id="1.20.58.340">
    <property type="entry name" value="Magnesium transport protein CorA, transmembrane region"/>
    <property type="match status" value="1"/>
</dbReference>
<protein>
    <submittedName>
        <fullName evidence="3">Uncharacterized protein</fullName>
    </submittedName>
</protein>
<dbReference type="EMBL" id="CP055902">
    <property type="protein sequence ID" value="QKX62056.1"/>
    <property type="molecule type" value="Genomic_DNA"/>
</dbReference>
<dbReference type="RefSeq" id="XP_035348230.1">
    <property type="nucleotide sequence ID" value="XM_035492337.1"/>
</dbReference>
<dbReference type="InterPro" id="IPR002523">
    <property type="entry name" value="MgTranspt_CorA/ZnTranspt_ZntB"/>
</dbReference>
<dbReference type="GeneID" id="55996696"/>
<feature type="transmembrane region" description="Helical" evidence="2">
    <location>
        <begin position="969"/>
        <end position="987"/>
    </location>
</feature>
<accession>A0A7H8R769</accession>
<keyword evidence="2" id="KW-1133">Transmembrane helix</keyword>
<dbReference type="KEGG" id="trg:TRUGW13939_09212"/>
<keyword evidence="1" id="KW-0175">Coiled coil</keyword>
<organism evidence="3 4">
    <name type="scientific">Talaromyces rugulosus</name>
    <name type="common">Penicillium rugulosum</name>
    <dbReference type="NCBI Taxonomy" id="121627"/>
    <lineage>
        <taxon>Eukaryota</taxon>
        <taxon>Fungi</taxon>
        <taxon>Dikarya</taxon>
        <taxon>Ascomycota</taxon>
        <taxon>Pezizomycotina</taxon>
        <taxon>Eurotiomycetes</taxon>
        <taxon>Eurotiomycetidae</taxon>
        <taxon>Eurotiales</taxon>
        <taxon>Trichocomaceae</taxon>
        <taxon>Talaromyces</taxon>
        <taxon>Talaromyces sect. Islandici</taxon>
    </lineage>
</organism>
<feature type="coiled-coil region" evidence="1">
    <location>
        <begin position="1207"/>
        <end position="1234"/>
    </location>
</feature>
<evidence type="ECO:0000256" key="1">
    <source>
        <dbReference type="SAM" id="Coils"/>
    </source>
</evidence>
<evidence type="ECO:0000313" key="3">
    <source>
        <dbReference type="EMBL" id="QKX62056.1"/>
    </source>
</evidence>
<dbReference type="GO" id="GO:0046873">
    <property type="term" value="F:metal ion transmembrane transporter activity"/>
    <property type="evidence" value="ECO:0007669"/>
    <property type="project" value="InterPro"/>
</dbReference>
<dbReference type="Pfam" id="PF01544">
    <property type="entry name" value="CorA"/>
    <property type="match status" value="1"/>
</dbReference>
<sequence>MSITFLNLPDKNDDKFVNLLHPPRSPTANLSYTGVNLQSDGDQQPREWSAKRHASYASFGDRGTTASAGIYGSLMRICQYIKREPNDFSSRMIGLEFTEGVGAWYVYWRAAKFLDKAQDAVSGFGLRLQDVTTHMSPTLEFLADRWPVITYKDERYEVKVTLWCQQGVVVQQMRITRLEALSKEIQLALSPNFAIQDLNYLEKKKNLPIKYQRAPHGFGIIALEDQSDFQIDQERVCVLIGLFKDGIAQELPLGDFNTKLQNGSEIMIPVKHEFEENTKSVEFTATFKLQLTTLEEDWKYFILSSAKLNCDTQSSIMTAPFPGDLQLSWHLCRNLEHIMSVCSVPLEMPAAEGTLLSTPGKQLNGRSPMIILNTPDNGNHTIFENQSPKDKTVPVALTCGDFGDHRVSVSGSYFAFMFMLEMHDRLSSTPVVRQRIHDICKGHLQWVKQLNLQEALSANLRVDGRLMADSTLTDLPPNSPISIPSHIIKATQYLKVFNQMADFEFVCSWLDDLITNWLKHLMQTKNRLTPTWQHSTDSEIPKYRLSDQVWIWKALKDIEELIENIERNQDIMAQGTLQTFLRIKSHLPSRSTRKSNIGRILDFTAEEMRKQNLRRFTIENDILKKRMLSVTRSTRETRFLLHSRDTVLYYGMEWGFFPGEEAMWQQLINVQIQHDEDSNDEAQWDNPLRYGLALEMAGYNHQLDRNFLPLEMVTHAKQVIIDSSSENGLFPGQLDAFSKGPVLFDRELFRDFYFHVGFEVPYILLRTAKKTAVVKLDSETIMENAPGSPIRSQSQQDEVHLRGGVRVPRLQNWARDQSPNFNAAPDGATQGYISLQPDGRAFVVQRTLKRQNPYGRLMDLNNIVDIPEEWLYGYPDFLDFKPPKTLAEVNQTLGKAPVRMNNSSFGLVVEGKYLPSDSCYVIIEDVRKGRKYRKWDSEEKSWSQQCFTYTDLWHRLQEKRMTDLSKKRLLYLTSVDYTLAAMFYVASPEAERMHMARFFDRHAKVDANYLYDDTTASLNTWVTEVHFRFFQARNSEAPELNQQRVRQLKFQPCRIFGRDAYLVDAVISFRIVGDYFDRYWTCHLIQETQDGWKATLDVKEYKEDTHWQQRKILELLLFNRILEEVCSSLDNILKHIERPRSSSSDATERYFSKDRFEDRKPEDLRESFQILVILKNNVTRLQSLIEQWTCRESSQGRERPRWTPNDEQKYRKSIKQKQAQLEDHIREIKARNARIEFLITLVTNAEDTIRSKKSLKEAENITLFTYVTVFFLPVGLAVSVFSMNGVPDHNVITYMVITAAVAFLITASILWCMLSHLIATRASNILDYIRGQSLPQTARDQVSTDQHFNARPLSPLPNIQPTKSLPLFKRRRKSRLRLEDLEDQKLYIEE</sequence>
<reference evidence="4" key="1">
    <citation type="submission" date="2020-06" db="EMBL/GenBank/DDBJ databases">
        <title>A chromosome-scale genome assembly of Talaromyces rugulosus W13939.</title>
        <authorList>
            <person name="Wang B."/>
            <person name="Guo L."/>
            <person name="Ye K."/>
            <person name="Wang L."/>
        </authorList>
    </citation>
    <scope>NUCLEOTIDE SEQUENCE [LARGE SCALE GENOMIC DNA]</scope>
    <source>
        <strain evidence="4">W13939</strain>
    </source>
</reference>
<keyword evidence="2" id="KW-0472">Membrane</keyword>